<keyword evidence="2" id="KW-0274">FAD</keyword>
<name>A0ABW2SUE8_9ACTN</name>
<evidence type="ECO:0000313" key="6">
    <source>
        <dbReference type="Proteomes" id="UP001596514"/>
    </source>
</evidence>
<dbReference type="EMBL" id="JBHTEE010000001">
    <property type="protein sequence ID" value="MFC7599722.1"/>
    <property type="molecule type" value="Genomic_DNA"/>
</dbReference>
<reference evidence="6" key="1">
    <citation type="journal article" date="2019" name="Int. J. Syst. Evol. Microbiol.">
        <title>The Global Catalogue of Microorganisms (GCM) 10K type strain sequencing project: providing services to taxonomists for standard genome sequencing and annotation.</title>
        <authorList>
            <consortium name="The Broad Institute Genomics Platform"/>
            <consortium name="The Broad Institute Genome Sequencing Center for Infectious Disease"/>
            <person name="Wu L."/>
            <person name="Ma J."/>
        </authorList>
    </citation>
    <scope>NUCLEOTIDE SEQUENCE [LARGE SCALE GENOMIC DNA]</scope>
    <source>
        <strain evidence="6">JCM 10083</strain>
    </source>
</reference>
<dbReference type="InterPro" id="IPR009075">
    <property type="entry name" value="AcylCo_DH/oxidase_C"/>
</dbReference>
<gene>
    <name evidence="5" type="ORF">ACFQVD_06320</name>
</gene>
<evidence type="ECO:0000259" key="4">
    <source>
        <dbReference type="Pfam" id="PF00441"/>
    </source>
</evidence>
<accession>A0ABW2SUE8</accession>
<sequence length="345" mass="36452">MTDERSSFRQVVQRVLADSWPPLAEYASGALPPNAERLRKVSDELGWWELEDEDGGFEFASIAVQALGGALGPGELLQGLCVNPVIAGLADPRRVACSWSNSGPLRGGLAGEVSWCLAAGDDVEHVLVFAEQAGEPVAALVRPRGEGARLEPMTGSDPTRGFWRLVMDGVRPGEPEILARGDEATVLMRAVERRISVGLALDSLGIARSALALTVAYAKLREQFGAPIGSFQAVKHRCVDMFVLVETADVLVEAAVTAVASGEPLGPSGAASVAMAKAASCDAAAEVTRLALQTHGGIGYTWEHPCHLLVRRAKLNQALGGSTRSLRRAVADGLLLNIPSHGERR</sequence>
<dbReference type="Proteomes" id="UP001596514">
    <property type="component" value="Unassembled WGS sequence"/>
</dbReference>
<keyword evidence="3" id="KW-0560">Oxidoreductase</keyword>
<evidence type="ECO:0000256" key="3">
    <source>
        <dbReference type="ARBA" id="ARBA00023002"/>
    </source>
</evidence>
<dbReference type="Gene3D" id="1.20.140.10">
    <property type="entry name" value="Butyryl-CoA Dehydrogenase, subunit A, domain 3"/>
    <property type="match status" value="1"/>
</dbReference>
<dbReference type="RefSeq" id="WP_343963599.1">
    <property type="nucleotide sequence ID" value="NZ_BAAAGK010000018.1"/>
</dbReference>
<evidence type="ECO:0000256" key="1">
    <source>
        <dbReference type="ARBA" id="ARBA00022630"/>
    </source>
</evidence>
<keyword evidence="1" id="KW-0285">Flavoprotein</keyword>
<evidence type="ECO:0000313" key="5">
    <source>
        <dbReference type="EMBL" id="MFC7599722.1"/>
    </source>
</evidence>
<proteinExistence type="predicted"/>
<protein>
    <submittedName>
        <fullName evidence="5">Acyl-CoA dehydrogenase family protein</fullName>
    </submittedName>
</protein>
<keyword evidence="6" id="KW-1185">Reference proteome</keyword>
<organism evidence="5 6">
    <name type="scientific">Streptosporangium amethystogenes subsp. fukuiense</name>
    <dbReference type="NCBI Taxonomy" id="698418"/>
    <lineage>
        <taxon>Bacteria</taxon>
        <taxon>Bacillati</taxon>
        <taxon>Actinomycetota</taxon>
        <taxon>Actinomycetes</taxon>
        <taxon>Streptosporangiales</taxon>
        <taxon>Streptosporangiaceae</taxon>
        <taxon>Streptosporangium</taxon>
    </lineage>
</organism>
<dbReference type="SUPFAM" id="SSF47203">
    <property type="entry name" value="Acyl-CoA dehydrogenase C-terminal domain-like"/>
    <property type="match status" value="1"/>
</dbReference>
<feature type="domain" description="Acyl-CoA dehydrogenase/oxidase C-terminal" evidence="4">
    <location>
        <begin position="198"/>
        <end position="334"/>
    </location>
</feature>
<dbReference type="InterPro" id="IPR036250">
    <property type="entry name" value="AcylCo_DH-like_C"/>
</dbReference>
<dbReference type="Pfam" id="PF00441">
    <property type="entry name" value="Acyl-CoA_dh_1"/>
    <property type="match status" value="1"/>
</dbReference>
<evidence type="ECO:0000256" key="2">
    <source>
        <dbReference type="ARBA" id="ARBA00022827"/>
    </source>
</evidence>
<dbReference type="PANTHER" id="PTHR43884:SF20">
    <property type="entry name" value="ACYL-COA DEHYDROGENASE FADE28"/>
    <property type="match status" value="1"/>
</dbReference>
<comment type="caution">
    <text evidence="5">The sequence shown here is derived from an EMBL/GenBank/DDBJ whole genome shotgun (WGS) entry which is preliminary data.</text>
</comment>
<dbReference type="PANTHER" id="PTHR43884">
    <property type="entry name" value="ACYL-COA DEHYDROGENASE"/>
    <property type="match status" value="1"/>
</dbReference>